<proteinExistence type="predicted"/>
<evidence type="ECO:0000313" key="2">
    <source>
        <dbReference type="Proteomes" id="UP000584931"/>
    </source>
</evidence>
<dbReference type="EMBL" id="JACCHL010000001">
    <property type="protein sequence ID" value="NYH54851.1"/>
    <property type="molecule type" value="Genomic_DNA"/>
</dbReference>
<comment type="caution">
    <text evidence="1">The sequence shown here is derived from an EMBL/GenBank/DDBJ whole genome shotgun (WGS) entry which is preliminary data.</text>
</comment>
<sequence>MDPLRPTDPPHTSAYFLTSHLSARDLGPVHPTRVRFAYEADAARRVSEFHTAQVVDADPSSEALWDRARLLPIPRTVVTCVRDTERAVAYRLAG</sequence>
<protein>
    <submittedName>
        <fullName evidence="1">Uncharacterized protein</fullName>
    </submittedName>
</protein>
<dbReference type="AlphaFoldDB" id="A0A7Y9XFK0"/>
<accession>A0A7Y9XFK0</accession>
<dbReference type="RefSeq" id="WP_179808760.1">
    <property type="nucleotide sequence ID" value="NZ_JACCHL010000001.1"/>
</dbReference>
<dbReference type="Proteomes" id="UP000584931">
    <property type="component" value="Unassembled WGS sequence"/>
</dbReference>
<organism evidence="1 2">
    <name type="scientific">Nocardiopsis sinuspersici</name>
    <dbReference type="NCBI Taxonomy" id="501010"/>
    <lineage>
        <taxon>Bacteria</taxon>
        <taxon>Bacillati</taxon>
        <taxon>Actinomycetota</taxon>
        <taxon>Actinomycetes</taxon>
        <taxon>Streptosporangiales</taxon>
        <taxon>Nocardiopsidaceae</taxon>
        <taxon>Nocardiopsis</taxon>
    </lineage>
</organism>
<reference evidence="1 2" key="1">
    <citation type="submission" date="2020-07" db="EMBL/GenBank/DDBJ databases">
        <title>Sequencing the genomes of 1000 actinobacteria strains.</title>
        <authorList>
            <person name="Klenk H.-P."/>
        </authorList>
    </citation>
    <scope>NUCLEOTIDE SEQUENCE [LARGE SCALE GENOMIC DNA]</scope>
    <source>
        <strain evidence="1 2">DSM 45278</strain>
    </source>
</reference>
<name>A0A7Y9XFK0_9ACTN</name>
<evidence type="ECO:0000313" key="1">
    <source>
        <dbReference type="EMBL" id="NYH54851.1"/>
    </source>
</evidence>
<gene>
    <name evidence="1" type="ORF">HNR06_004440</name>
</gene>